<dbReference type="PROSITE" id="PS50977">
    <property type="entry name" value="HTH_TETR_2"/>
    <property type="match status" value="1"/>
</dbReference>
<evidence type="ECO:0000313" key="5">
    <source>
        <dbReference type="EMBL" id="GAA3205246.1"/>
    </source>
</evidence>
<evidence type="ECO:0000259" key="4">
    <source>
        <dbReference type="PROSITE" id="PS50977"/>
    </source>
</evidence>
<evidence type="ECO:0000256" key="2">
    <source>
        <dbReference type="PROSITE-ProRule" id="PRU00335"/>
    </source>
</evidence>
<feature type="DNA-binding region" description="H-T-H motif" evidence="2">
    <location>
        <begin position="37"/>
        <end position="56"/>
    </location>
</feature>
<keyword evidence="6" id="KW-1185">Reference proteome</keyword>
<evidence type="ECO:0000256" key="3">
    <source>
        <dbReference type="SAM" id="MobiDB-lite"/>
    </source>
</evidence>
<keyword evidence="1 2" id="KW-0238">DNA-binding</keyword>
<dbReference type="Pfam" id="PF00440">
    <property type="entry name" value="TetR_N"/>
    <property type="match status" value="1"/>
</dbReference>
<dbReference type="Proteomes" id="UP001501237">
    <property type="component" value="Unassembled WGS sequence"/>
</dbReference>
<accession>A0ABP6Q578</accession>
<feature type="region of interest" description="Disordered" evidence="3">
    <location>
        <begin position="197"/>
        <end position="216"/>
    </location>
</feature>
<evidence type="ECO:0000256" key="1">
    <source>
        <dbReference type="ARBA" id="ARBA00023125"/>
    </source>
</evidence>
<dbReference type="EMBL" id="BAAAUV010000004">
    <property type="protein sequence ID" value="GAA3205246.1"/>
    <property type="molecule type" value="Genomic_DNA"/>
</dbReference>
<gene>
    <name evidence="5" type="ORF">GCM10010468_20150</name>
</gene>
<evidence type="ECO:0000313" key="6">
    <source>
        <dbReference type="Proteomes" id="UP001501237"/>
    </source>
</evidence>
<dbReference type="SUPFAM" id="SSF46689">
    <property type="entry name" value="Homeodomain-like"/>
    <property type="match status" value="1"/>
</dbReference>
<organism evidence="5 6">
    <name type="scientific">Actinocorallia longicatena</name>
    <dbReference type="NCBI Taxonomy" id="111803"/>
    <lineage>
        <taxon>Bacteria</taxon>
        <taxon>Bacillati</taxon>
        <taxon>Actinomycetota</taxon>
        <taxon>Actinomycetes</taxon>
        <taxon>Streptosporangiales</taxon>
        <taxon>Thermomonosporaceae</taxon>
        <taxon>Actinocorallia</taxon>
    </lineage>
</organism>
<reference evidence="6" key="1">
    <citation type="journal article" date="2019" name="Int. J. Syst. Evol. Microbiol.">
        <title>The Global Catalogue of Microorganisms (GCM) 10K type strain sequencing project: providing services to taxonomists for standard genome sequencing and annotation.</title>
        <authorList>
            <consortium name="The Broad Institute Genomics Platform"/>
            <consortium name="The Broad Institute Genome Sequencing Center for Infectious Disease"/>
            <person name="Wu L."/>
            <person name="Ma J."/>
        </authorList>
    </citation>
    <scope>NUCLEOTIDE SEQUENCE [LARGE SCALE GENOMIC DNA]</scope>
    <source>
        <strain evidence="6">JCM 9377</strain>
    </source>
</reference>
<dbReference type="RefSeq" id="WP_344825209.1">
    <property type="nucleotide sequence ID" value="NZ_BAAAUV010000004.1"/>
</dbReference>
<name>A0ABP6Q578_9ACTN</name>
<dbReference type="InterPro" id="IPR001647">
    <property type="entry name" value="HTH_TetR"/>
</dbReference>
<dbReference type="Gene3D" id="1.10.357.10">
    <property type="entry name" value="Tetracycline Repressor, domain 2"/>
    <property type="match status" value="1"/>
</dbReference>
<dbReference type="InterPro" id="IPR009057">
    <property type="entry name" value="Homeodomain-like_sf"/>
</dbReference>
<feature type="domain" description="HTH tetR-type" evidence="4">
    <location>
        <begin position="15"/>
        <end position="74"/>
    </location>
</feature>
<protein>
    <submittedName>
        <fullName evidence="5">TetR/AcrR family transcriptional regulator</fullName>
    </submittedName>
</protein>
<sequence length="216" mass="23492">MRTHGWRGDPPRDDAEARARIIAAAKRCIDRFGPKARLADVATDLGVTRQTVYGYYAGTEDLFVATAMSAADGFLDRLSIHVEPLTEPAEILAEAMAYTFIRLPDEPYLAILLASGHAATFTQGITSPTARAFGRAILGRFPIDWDGLGYTDADTDDLTELMLRLFQSFVVDPGSPPRTPEQLRAYFQRWLAPLFLQGAGGGRPPERAPSSSCGGS</sequence>
<comment type="caution">
    <text evidence="5">The sequence shown here is derived from an EMBL/GenBank/DDBJ whole genome shotgun (WGS) entry which is preliminary data.</text>
</comment>
<proteinExistence type="predicted"/>